<evidence type="ECO:0000313" key="10">
    <source>
        <dbReference type="Proteomes" id="UP000006565"/>
    </source>
</evidence>
<keyword evidence="3 7" id="KW-0694">RNA-binding</keyword>
<dbReference type="AlphaFoldDB" id="E1RDR4"/>
<dbReference type="GO" id="GO:0005829">
    <property type="term" value="C:cytosol"/>
    <property type="evidence" value="ECO:0007669"/>
    <property type="project" value="TreeGrafter"/>
</dbReference>
<name>E1RDR4_METP4</name>
<dbReference type="InterPro" id="IPR004044">
    <property type="entry name" value="KH_dom_type_2"/>
</dbReference>
<keyword evidence="5 6" id="KW-0804">Transcription</keyword>
<dbReference type="Pfam" id="PF07650">
    <property type="entry name" value="KH_2"/>
    <property type="match status" value="1"/>
</dbReference>
<dbReference type="Gene3D" id="3.30.300.20">
    <property type="match status" value="2"/>
</dbReference>
<dbReference type="Proteomes" id="UP000006565">
    <property type="component" value="Chromosome"/>
</dbReference>
<gene>
    <name evidence="6" type="primary">nusA</name>
    <name evidence="9" type="ordered locus">Mpet_2354</name>
</gene>
<keyword evidence="2 6" id="KW-0963">Cytoplasm</keyword>
<keyword evidence="1 6" id="KW-0806">Transcription termination</keyword>
<keyword evidence="10" id="KW-1185">Reference proteome</keyword>
<comment type="subcellular location">
    <subcellularLocation>
        <location evidence="6">Cytoplasm</location>
    </subcellularLocation>
</comment>
<dbReference type="GO" id="GO:0031564">
    <property type="term" value="P:transcription antitermination"/>
    <property type="evidence" value="ECO:0007669"/>
    <property type="project" value="InterPro"/>
</dbReference>
<reference evidence="9 10" key="1">
    <citation type="journal article" date="2010" name="Stand. Genomic Sci.">
        <title>Complete genome sequence of Methanoplanus petrolearius type strain (SEBR 4847).</title>
        <authorList>
            <person name="Brambilla E."/>
            <person name="Djao O.D."/>
            <person name="Daligault H."/>
            <person name="Lapidus A."/>
            <person name="Lucas S."/>
            <person name="Hammon N."/>
            <person name="Nolan M."/>
            <person name="Tice H."/>
            <person name="Cheng J.F."/>
            <person name="Han C."/>
            <person name="Tapia R."/>
            <person name="Goodwin L."/>
            <person name="Pitluck S."/>
            <person name="Liolios K."/>
            <person name="Ivanova N."/>
            <person name="Mavromatis K."/>
            <person name="Mikhailova N."/>
            <person name="Pati A."/>
            <person name="Chen A."/>
            <person name="Palaniappan K."/>
            <person name="Land M."/>
            <person name="Hauser L."/>
            <person name="Chang Y.J."/>
            <person name="Jeffries C.D."/>
            <person name="Rohde M."/>
            <person name="Spring S."/>
            <person name="Sikorski J."/>
            <person name="Goker M."/>
            <person name="Woyke T."/>
            <person name="Bristow J."/>
            <person name="Eisen J.A."/>
            <person name="Markowitz V."/>
            <person name="Hugenholtz P."/>
            <person name="Kyrpides N.C."/>
            <person name="Klenk H.P."/>
        </authorList>
    </citation>
    <scope>NUCLEOTIDE SEQUENCE [LARGE SCALE GENOMIC DNA]</scope>
    <source>
        <strain evidence="10">DSM 11571 / OCM 486 / SEBR 4847</strain>
    </source>
</reference>
<evidence type="ECO:0000256" key="6">
    <source>
        <dbReference type="HAMAP-Rule" id="MF_00945"/>
    </source>
</evidence>
<dbReference type="PANTHER" id="PTHR22648">
    <property type="entry name" value="TRANSCRIPTION TERMINATION FACTOR NUSA"/>
    <property type="match status" value="1"/>
</dbReference>
<dbReference type="InterPro" id="IPR015946">
    <property type="entry name" value="KH_dom-like_a/b"/>
</dbReference>
<dbReference type="SUPFAM" id="SSF54814">
    <property type="entry name" value="Prokaryotic type KH domain (KH-domain type II)"/>
    <property type="match status" value="2"/>
</dbReference>
<dbReference type="GO" id="GO:0006353">
    <property type="term" value="P:DNA-templated transcription termination"/>
    <property type="evidence" value="ECO:0007669"/>
    <property type="project" value="UniProtKB-UniRule"/>
</dbReference>
<dbReference type="STRING" id="679926.Mpet_2354"/>
<dbReference type="OrthoDB" id="4116at2157"/>
<dbReference type="PROSITE" id="PS50084">
    <property type="entry name" value="KH_TYPE_1"/>
    <property type="match status" value="1"/>
</dbReference>
<dbReference type="InterPro" id="IPR009019">
    <property type="entry name" value="KH_sf_prok-type"/>
</dbReference>
<evidence type="ECO:0000256" key="5">
    <source>
        <dbReference type="ARBA" id="ARBA00023163"/>
    </source>
</evidence>
<dbReference type="eggNOG" id="arCOG01760">
    <property type="taxonomic scope" value="Archaea"/>
</dbReference>
<keyword evidence="4 6" id="KW-0805">Transcription regulation</keyword>
<dbReference type="EMBL" id="CP002117">
    <property type="protein sequence ID" value="ADN37101.1"/>
    <property type="molecule type" value="Genomic_DNA"/>
</dbReference>
<comment type="similarity">
    <text evidence="6">Belongs to the NusA family.</text>
</comment>
<dbReference type="InterPro" id="IPR030842">
    <property type="entry name" value="TF_NusA_bacterial"/>
</dbReference>
<dbReference type="HOGENOM" id="CLU_131906_0_0_2"/>
<evidence type="ECO:0000259" key="8">
    <source>
        <dbReference type="Pfam" id="PF07650"/>
    </source>
</evidence>
<dbReference type="HAMAP" id="MF_00945_A">
    <property type="entry name" value="NusA_A"/>
    <property type="match status" value="1"/>
</dbReference>
<evidence type="ECO:0000256" key="7">
    <source>
        <dbReference type="PROSITE-ProRule" id="PRU00117"/>
    </source>
</evidence>
<dbReference type="InterPro" id="IPR010212">
    <property type="entry name" value="NusA_arc"/>
</dbReference>
<evidence type="ECO:0000256" key="3">
    <source>
        <dbReference type="ARBA" id="ARBA00022884"/>
    </source>
</evidence>
<evidence type="ECO:0000256" key="2">
    <source>
        <dbReference type="ARBA" id="ARBA00022490"/>
    </source>
</evidence>
<organism evidence="9 10">
    <name type="scientific">Methanolacinia petrolearia (strain DSM 11571 / OCM 486 / SEBR 4847)</name>
    <name type="common">Methanoplanus petrolearius</name>
    <dbReference type="NCBI Taxonomy" id="679926"/>
    <lineage>
        <taxon>Archaea</taxon>
        <taxon>Methanobacteriati</taxon>
        <taxon>Methanobacteriota</taxon>
        <taxon>Stenosarchaea group</taxon>
        <taxon>Methanomicrobia</taxon>
        <taxon>Methanomicrobiales</taxon>
        <taxon>Methanomicrobiaceae</taxon>
        <taxon>Methanolacinia</taxon>
    </lineage>
</organism>
<dbReference type="KEGG" id="mpi:Mpet_2354"/>
<sequence>MQRVIGFKERRYIEELRILTKSTALDCVIDDSFDRVIYIIKKGDMGFAIGRNGENIKKLHRILGKRVEMVEESESLEEFLKNVFRPAAISGSGRADESGKILVYVDNKTDLGKAIGKGGCNIEKARLLVLRYFGDEVGDIILN</sequence>
<accession>E1RDR4</accession>
<protein>
    <recommendedName>
        <fullName evidence="6">Probable transcription termination protein NusA</fullName>
    </recommendedName>
</protein>
<evidence type="ECO:0000313" key="9">
    <source>
        <dbReference type="EMBL" id="ADN37101.1"/>
    </source>
</evidence>
<dbReference type="RefSeq" id="WP_013330278.1">
    <property type="nucleotide sequence ID" value="NC_014507.1"/>
</dbReference>
<dbReference type="PANTHER" id="PTHR22648:SF0">
    <property type="entry name" value="TRANSCRIPTION TERMINATION_ANTITERMINATION PROTEIN NUSA"/>
    <property type="match status" value="1"/>
</dbReference>
<dbReference type="GO" id="GO:0003723">
    <property type="term" value="F:RNA binding"/>
    <property type="evidence" value="ECO:0007669"/>
    <property type="project" value="UniProtKB-UniRule"/>
</dbReference>
<evidence type="ECO:0000256" key="4">
    <source>
        <dbReference type="ARBA" id="ARBA00023015"/>
    </source>
</evidence>
<feature type="domain" description="KH type-2" evidence="8">
    <location>
        <begin position="18"/>
        <end position="73"/>
    </location>
</feature>
<evidence type="ECO:0000256" key="1">
    <source>
        <dbReference type="ARBA" id="ARBA00022472"/>
    </source>
</evidence>
<proteinExistence type="inferred from homology"/>
<dbReference type="NCBIfam" id="TIGR01952">
    <property type="entry name" value="nusA_arch"/>
    <property type="match status" value="1"/>
</dbReference>
<dbReference type="GeneID" id="9744846"/>
<comment type="function">
    <text evidence="6">Participates in transcription termination.</text>
</comment>